<evidence type="ECO:0000256" key="3">
    <source>
        <dbReference type="ARBA" id="ARBA00023002"/>
    </source>
</evidence>
<evidence type="ECO:0000256" key="5">
    <source>
        <dbReference type="ARBA" id="ARBA00023014"/>
    </source>
</evidence>
<evidence type="ECO:0000256" key="4">
    <source>
        <dbReference type="ARBA" id="ARBA00023004"/>
    </source>
</evidence>
<protein>
    <submittedName>
        <fullName evidence="6">FAD-dependent oxidoreductase</fullName>
        <ecNumber evidence="6">1.-.-.-</ecNumber>
    </submittedName>
</protein>
<keyword evidence="5" id="KW-0411">Iron-sulfur</keyword>
<dbReference type="PANTHER" id="PTHR43498:SF1">
    <property type="entry name" value="COB--COM HETERODISULFIDE REDUCTASE IRON-SULFUR SUBUNIT A"/>
    <property type="match status" value="1"/>
</dbReference>
<gene>
    <name evidence="6" type="ORF">ACERK3_11745</name>
</gene>
<comment type="caution">
    <text evidence="6">The sequence shown here is derived from an EMBL/GenBank/DDBJ whole genome shotgun (WGS) entry which is preliminary data.</text>
</comment>
<dbReference type="InterPro" id="IPR039650">
    <property type="entry name" value="HdrA-like"/>
</dbReference>
<evidence type="ECO:0000256" key="2">
    <source>
        <dbReference type="ARBA" id="ARBA00022723"/>
    </source>
</evidence>
<name>A0ABV4U9L1_9BACT</name>
<dbReference type="SUPFAM" id="SSF51905">
    <property type="entry name" value="FAD/NAD(P)-binding domain"/>
    <property type="match status" value="1"/>
</dbReference>
<reference evidence="6 7" key="1">
    <citation type="submission" date="2024-08" db="EMBL/GenBank/DDBJ databases">
        <title>Whole-genome sequencing of halo(alkali)philic microorganisms from hypersaline lakes.</title>
        <authorList>
            <person name="Sorokin D.Y."/>
            <person name="Merkel A.Y."/>
            <person name="Messina E."/>
            <person name="Yakimov M."/>
        </authorList>
    </citation>
    <scope>NUCLEOTIDE SEQUENCE [LARGE SCALE GENOMIC DNA]</scope>
    <source>
        <strain evidence="6 7">AB-hyl4</strain>
    </source>
</reference>
<accession>A0ABV4U9L1</accession>
<dbReference type="GO" id="GO:0016491">
    <property type="term" value="F:oxidoreductase activity"/>
    <property type="evidence" value="ECO:0007669"/>
    <property type="project" value="UniProtKB-KW"/>
</dbReference>
<keyword evidence="1" id="KW-0004">4Fe-4S</keyword>
<dbReference type="Gene3D" id="3.50.50.60">
    <property type="entry name" value="FAD/NAD(P)-binding domain"/>
    <property type="match status" value="1"/>
</dbReference>
<keyword evidence="7" id="KW-1185">Reference proteome</keyword>
<proteinExistence type="predicted"/>
<dbReference type="PANTHER" id="PTHR43498">
    <property type="entry name" value="FERREDOXIN:COB-COM HETERODISULFIDE REDUCTASE SUBUNIT A"/>
    <property type="match status" value="1"/>
</dbReference>
<keyword evidence="2" id="KW-0479">Metal-binding</keyword>
<keyword evidence="4" id="KW-0408">Iron</keyword>
<evidence type="ECO:0000313" key="6">
    <source>
        <dbReference type="EMBL" id="MFA9478958.1"/>
    </source>
</evidence>
<organism evidence="6 7">
    <name type="scientific">Natronomicrosphaera hydrolytica</name>
    <dbReference type="NCBI Taxonomy" id="3242702"/>
    <lineage>
        <taxon>Bacteria</taxon>
        <taxon>Pseudomonadati</taxon>
        <taxon>Planctomycetota</taxon>
        <taxon>Phycisphaerae</taxon>
        <taxon>Phycisphaerales</taxon>
        <taxon>Phycisphaeraceae</taxon>
        <taxon>Natronomicrosphaera</taxon>
    </lineage>
</organism>
<dbReference type="Proteomes" id="UP001575105">
    <property type="component" value="Unassembled WGS sequence"/>
</dbReference>
<dbReference type="InterPro" id="IPR036188">
    <property type="entry name" value="FAD/NAD-bd_sf"/>
</dbReference>
<evidence type="ECO:0000256" key="1">
    <source>
        <dbReference type="ARBA" id="ARBA00022485"/>
    </source>
</evidence>
<evidence type="ECO:0000313" key="7">
    <source>
        <dbReference type="Proteomes" id="UP001575105"/>
    </source>
</evidence>
<dbReference type="Pfam" id="PF12831">
    <property type="entry name" value="FAD_oxidored"/>
    <property type="match status" value="1"/>
</dbReference>
<dbReference type="RefSeq" id="WP_425345877.1">
    <property type="nucleotide sequence ID" value="NZ_JBGUBD010000006.1"/>
</dbReference>
<dbReference type="EC" id="1.-.-.-" evidence="6"/>
<sequence length="469" mass="51217">MSNAEAPNRTLREDLTTPIAEQAGVVVCGGGPAGAAAAIAAAQTQRHLGIIPNVRLIETHGQLGGVWTSGLLSWILDARNKTGLMQQIMQRVEACRVDLGGRPNRRRGGQLYDAEHMKLLLEEMCTEAGVRLLLHTRVVAAYQQNGKLTHIVTESKSGREAFAASCFIDCTGDGDLAAQAGCSYDFGRFDAKSSTPPACQPMTLMAMITGVDRDAIRPFYDRQQYTKLEVKQAMRAEFDRAGVNPSYSHPTLFEVYPDLFALMTNHEYDRDPRNAQAVTNATIAARREIYELTKALRGLGDPWRDLRVVVTAAQIGIRESRRPAGLYRICLDDLAVGRRHDDAVCECSFPIDVHATSNKGDRSVEASPVSKTLPYDIPFRALVARDVDGLLMAGRCISGDFYAHSSYRVTGNAVPMGEAAGCAAALASVRGCSVRDLDYVAEVRPIQQSLFNASHVADDRDRRRTAMTV</sequence>
<dbReference type="EMBL" id="JBGUBD010000006">
    <property type="protein sequence ID" value="MFA9478958.1"/>
    <property type="molecule type" value="Genomic_DNA"/>
</dbReference>
<keyword evidence="3 6" id="KW-0560">Oxidoreductase</keyword>